<dbReference type="AlphaFoldDB" id="A0A9P9F818"/>
<feature type="domain" description="Heterokaryon incompatibility" evidence="1">
    <location>
        <begin position="22"/>
        <end position="113"/>
    </location>
</feature>
<evidence type="ECO:0000313" key="3">
    <source>
        <dbReference type="EMBL" id="KAH7155829.1"/>
    </source>
</evidence>
<name>A0A9P9F818_9HYPO</name>
<keyword evidence="4" id="KW-1185">Reference proteome</keyword>
<dbReference type="PANTHER" id="PTHR10622">
    <property type="entry name" value="HET DOMAIN-CONTAINING PROTEIN"/>
    <property type="match status" value="1"/>
</dbReference>
<dbReference type="EMBL" id="JAGMUU010000004">
    <property type="protein sequence ID" value="KAH7155829.1"/>
    <property type="molecule type" value="Genomic_DNA"/>
</dbReference>
<evidence type="ECO:0000313" key="4">
    <source>
        <dbReference type="Proteomes" id="UP000717696"/>
    </source>
</evidence>
<dbReference type="OrthoDB" id="20872at2759"/>
<feature type="domain" description="DUF8212" evidence="2">
    <location>
        <begin position="252"/>
        <end position="277"/>
    </location>
</feature>
<reference evidence="3" key="1">
    <citation type="journal article" date="2021" name="Nat. Commun.">
        <title>Genetic determinants of endophytism in the Arabidopsis root mycobiome.</title>
        <authorList>
            <person name="Mesny F."/>
            <person name="Miyauchi S."/>
            <person name="Thiergart T."/>
            <person name="Pickel B."/>
            <person name="Atanasova L."/>
            <person name="Karlsson M."/>
            <person name="Huettel B."/>
            <person name="Barry K.W."/>
            <person name="Haridas S."/>
            <person name="Chen C."/>
            <person name="Bauer D."/>
            <person name="Andreopoulos W."/>
            <person name="Pangilinan J."/>
            <person name="LaButti K."/>
            <person name="Riley R."/>
            <person name="Lipzen A."/>
            <person name="Clum A."/>
            <person name="Drula E."/>
            <person name="Henrissat B."/>
            <person name="Kohler A."/>
            <person name="Grigoriev I.V."/>
            <person name="Martin F.M."/>
            <person name="Hacquard S."/>
        </authorList>
    </citation>
    <scope>NUCLEOTIDE SEQUENCE</scope>
    <source>
        <strain evidence="3">MPI-CAGE-AT-0021</strain>
    </source>
</reference>
<evidence type="ECO:0000259" key="2">
    <source>
        <dbReference type="Pfam" id="PF26640"/>
    </source>
</evidence>
<dbReference type="Proteomes" id="UP000717696">
    <property type="component" value="Unassembled WGS sequence"/>
</dbReference>
<dbReference type="Pfam" id="PF06985">
    <property type="entry name" value="HET"/>
    <property type="match status" value="1"/>
</dbReference>
<accession>A0A9P9F818</accession>
<dbReference type="PANTHER" id="PTHR10622:SF10">
    <property type="entry name" value="HET DOMAIN-CONTAINING PROTEIN"/>
    <property type="match status" value="1"/>
</dbReference>
<gene>
    <name evidence="3" type="ORF">B0J13DRAFT_497050</name>
</gene>
<evidence type="ECO:0000259" key="1">
    <source>
        <dbReference type="Pfam" id="PF06985"/>
    </source>
</evidence>
<dbReference type="InterPro" id="IPR058525">
    <property type="entry name" value="DUF8212"/>
</dbReference>
<organism evidence="3 4">
    <name type="scientific">Dactylonectria estremocensis</name>
    <dbReference type="NCBI Taxonomy" id="1079267"/>
    <lineage>
        <taxon>Eukaryota</taxon>
        <taxon>Fungi</taxon>
        <taxon>Dikarya</taxon>
        <taxon>Ascomycota</taxon>
        <taxon>Pezizomycotina</taxon>
        <taxon>Sordariomycetes</taxon>
        <taxon>Hypocreomycetidae</taxon>
        <taxon>Hypocreales</taxon>
        <taxon>Nectriaceae</taxon>
        <taxon>Dactylonectria</taxon>
    </lineage>
</organism>
<dbReference type="InterPro" id="IPR010730">
    <property type="entry name" value="HET"/>
</dbReference>
<dbReference type="Pfam" id="PF26640">
    <property type="entry name" value="DUF8212"/>
    <property type="match status" value="1"/>
</dbReference>
<proteinExistence type="predicted"/>
<sequence>MRLLHIKTLQLQSFQSANVPRYAILSHTWGDEEILFDDVKNRPVRNWRKKHAFYKLEGFCKKASQNGYEHVWIDTCCIDQGSSAELSEAINSMFQWYNQAEVCYVYLEDTAPDPSLHGCRWFTRGWTLQELIAPTDVRFFDKNWTFINDRFSLAPVLAKITGIKEIVLRHGHESYPPRWKDHKSDNAFISYCLSCGCRWWSSIYDDGIAQFSIAQRMSWAAKRATTREEDLGYCLFGLFDVNLPLLYGEGAKAFTRLQEEIVQRNDDQSILAFNQGWGTILASSPDCFGVGEIYPKWALDSDVEFLSNRQSKLYLANGGLSVEVLICPLRDFRPLDSEEYFIGILDCAMGPDLLSRPAILLKPVHLPEHTFRRFLPGILCCVDQPGHGRLMGSPSSDLTHFDFDIDEARIQRITIVPEYDLRKDPIVQGTPLRIKPIFDCDAGIYTVEDTFPERLNDVMLTSCRYTPRGIIMFHKPSYPRFCVVWETRRAKPPFRNRREQFLSMWCKVWPLDDLKQGHVAARDDAAFARDIVKCVRMRDRSFDALYSFDGNEKAHVNSAVLKGCERRMVTAKLSTAAFMGRTIVELEVHISKVDDIPVFSS</sequence>
<protein>
    <submittedName>
        <fullName evidence="3">Heterokaryon incompatibility protein-domain-containing protein</fullName>
    </submittedName>
</protein>
<comment type="caution">
    <text evidence="3">The sequence shown here is derived from an EMBL/GenBank/DDBJ whole genome shotgun (WGS) entry which is preliminary data.</text>
</comment>